<comment type="caution">
    <text evidence="1">The sequence shown here is derived from an EMBL/GenBank/DDBJ whole genome shotgun (WGS) entry which is preliminary data.</text>
</comment>
<gene>
    <name evidence="1" type="ORF">M9Y10_034840</name>
</gene>
<dbReference type="Proteomes" id="UP001470230">
    <property type="component" value="Unassembled WGS sequence"/>
</dbReference>
<proteinExistence type="predicted"/>
<organism evidence="1 2">
    <name type="scientific">Tritrichomonas musculus</name>
    <dbReference type="NCBI Taxonomy" id="1915356"/>
    <lineage>
        <taxon>Eukaryota</taxon>
        <taxon>Metamonada</taxon>
        <taxon>Parabasalia</taxon>
        <taxon>Tritrichomonadida</taxon>
        <taxon>Tritrichomonadidae</taxon>
        <taxon>Tritrichomonas</taxon>
    </lineage>
</organism>
<accession>A0ABR2KG25</accession>
<reference evidence="1 2" key="1">
    <citation type="submission" date="2024-04" db="EMBL/GenBank/DDBJ databases">
        <title>Tritrichomonas musculus Genome.</title>
        <authorList>
            <person name="Alves-Ferreira E."/>
            <person name="Grigg M."/>
            <person name="Lorenzi H."/>
            <person name="Galac M."/>
        </authorList>
    </citation>
    <scope>NUCLEOTIDE SEQUENCE [LARGE SCALE GENOMIC DNA]</scope>
    <source>
        <strain evidence="1 2">EAF2021</strain>
    </source>
</reference>
<sequence length="186" mass="21872">MSMKSIILSSSGLKNIIVDEDAISKENNFKFLFGEQEIKMNRIFADFISPKVSKLHQTDPTIESIYFGNNNYPQMSQDLFTKELLIKFVLLCRGECIEVTKEESDQLRIISKLICNNELLNQIESLYPREFIPDQLENYLEELRKYSNIIEYEPEIIDFISSHLYEIQREKLICLPKKNSLLPHQE</sequence>
<keyword evidence="2" id="KW-1185">Reference proteome</keyword>
<protein>
    <recommendedName>
        <fullName evidence="3">BTB domain-containing protein</fullName>
    </recommendedName>
</protein>
<name>A0ABR2KG25_9EUKA</name>
<evidence type="ECO:0000313" key="1">
    <source>
        <dbReference type="EMBL" id="KAK8890081.1"/>
    </source>
</evidence>
<dbReference type="EMBL" id="JAPFFF010000005">
    <property type="protein sequence ID" value="KAK8890081.1"/>
    <property type="molecule type" value="Genomic_DNA"/>
</dbReference>
<evidence type="ECO:0008006" key="3">
    <source>
        <dbReference type="Google" id="ProtNLM"/>
    </source>
</evidence>
<evidence type="ECO:0000313" key="2">
    <source>
        <dbReference type="Proteomes" id="UP001470230"/>
    </source>
</evidence>